<proteinExistence type="predicted"/>
<dbReference type="InterPro" id="IPR051853">
    <property type="entry name" value="SH2-Ras-GEF_adapter"/>
</dbReference>
<dbReference type="FunFam" id="2.30.29.30:FF:000658">
    <property type="entry name" value="SHC-transforming protein homolog 1"/>
    <property type="match status" value="1"/>
</dbReference>
<name>A0AAE9J1W4_CAEBR</name>
<accession>A0AAE9J1W4</accession>
<dbReference type="SUPFAM" id="SSF55550">
    <property type="entry name" value="SH2 domain"/>
    <property type="match status" value="1"/>
</dbReference>
<evidence type="ECO:0000256" key="2">
    <source>
        <dbReference type="PROSITE-ProRule" id="PRU00191"/>
    </source>
</evidence>
<dbReference type="CDD" id="cd00934">
    <property type="entry name" value="PTB"/>
    <property type="match status" value="1"/>
</dbReference>
<dbReference type="PROSITE" id="PS50001">
    <property type="entry name" value="SH2"/>
    <property type="match status" value="1"/>
</dbReference>
<dbReference type="FunFam" id="3.30.505.10:FF:000135">
    <property type="entry name" value="SHC-transforming protein homolog 1"/>
    <property type="match status" value="1"/>
</dbReference>
<organism evidence="6 7">
    <name type="scientific">Caenorhabditis briggsae</name>
    <dbReference type="NCBI Taxonomy" id="6238"/>
    <lineage>
        <taxon>Eukaryota</taxon>
        <taxon>Metazoa</taxon>
        <taxon>Ecdysozoa</taxon>
        <taxon>Nematoda</taxon>
        <taxon>Chromadorea</taxon>
        <taxon>Rhabditida</taxon>
        <taxon>Rhabditina</taxon>
        <taxon>Rhabditomorpha</taxon>
        <taxon>Rhabditoidea</taxon>
        <taxon>Rhabditidae</taxon>
        <taxon>Peloderinae</taxon>
        <taxon>Caenorhabditis</taxon>
    </lineage>
</organism>
<dbReference type="SMART" id="SM00252">
    <property type="entry name" value="SH2"/>
    <property type="match status" value="1"/>
</dbReference>
<dbReference type="PROSITE" id="PS01179">
    <property type="entry name" value="PID"/>
    <property type="match status" value="1"/>
</dbReference>
<dbReference type="Gene3D" id="3.30.505.10">
    <property type="entry name" value="SH2 domain"/>
    <property type="match status" value="1"/>
</dbReference>
<protein>
    <recommendedName>
        <fullName evidence="8">SH2 domain-containing protein</fullName>
    </recommendedName>
</protein>
<evidence type="ECO:0000313" key="7">
    <source>
        <dbReference type="Proteomes" id="UP000829354"/>
    </source>
</evidence>
<feature type="region of interest" description="Disordered" evidence="3">
    <location>
        <begin position="243"/>
        <end position="267"/>
    </location>
</feature>
<feature type="domain" description="PID" evidence="4">
    <location>
        <begin position="91"/>
        <end position="232"/>
    </location>
</feature>
<dbReference type="PANTHER" id="PTHR14247">
    <property type="entry name" value="BREAST CANCER ANTI-ESTROGEN RESISTANCE PROTEIN 3 HOMOLOG-LIKE PROTEIN"/>
    <property type="match status" value="1"/>
</dbReference>
<dbReference type="InterPro" id="IPR006020">
    <property type="entry name" value="PTB/PI_dom"/>
</dbReference>
<evidence type="ECO:0000256" key="3">
    <source>
        <dbReference type="SAM" id="MobiDB-lite"/>
    </source>
</evidence>
<evidence type="ECO:0000259" key="4">
    <source>
        <dbReference type="PROSITE" id="PS01179"/>
    </source>
</evidence>
<dbReference type="InterPro" id="IPR036860">
    <property type="entry name" value="SH2_dom_sf"/>
</dbReference>
<dbReference type="InterPro" id="IPR000980">
    <property type="entry name" value="SH2"/>
</dbReference>
<keyword evidence="7" id="KW-1185">Reference proteome</keyword>
<evidence type="ECO:0000259" key="5">
    <source>
        <dbReference type="PROSITE" id="PS50001"/>
    </source>
</evidence>
<dbReference type="SMART" id="SM00462">
    <property type="entry name" value="PTB"/>
    <property type="match status" value="1"/>
</dbReference>
<keyword evidence="1 2" id="KW-0727">SH2 domain</keyword>
<dbReference type="PANTHER" id="PTHR14247:SF8">
    <property type="entry name" value="RAS-GEF DOMAIN-CONTAINING PROTEIN"/>
    <property type="match status" value="1"/>
</dbReference>
<dbReference type="SUPFAM" id="SSF50729">
    <property type="entry name" value="PH domain-like"/>
    <property type="match status" value="1"/>
</dbReference>
<feature type="domain" description="SH2" evidence="5">
    <location>
        <begin position="293"/>
        <end position="389"/>
    </location>
</feature>
<dbReference type="InterPro" id="IPR011993">
    <property type="entry name" value="PH-like_dom_sf"/>
</dbReference>
<feature type="compositionally biased region" description="Low complexity" evidence="3">
    <location>
        <begin position="252"/>
        <end position="262"/>
    </location>
</feature>
<gene>
    <name evidence="6" type="ORF">L5515_000172</name>
</gene>
<evidence type="ECO:0000313" key="6">
    <source>
        <dbReference type="EMBL" id="UMM10367.1"/>
    </source>
</evidence>
<dbReference type="Gene3D" id="2.30.29.30">
    <property type="entry name" value="Pleckstrin-homology domain (PH domain)/Phosphotyrosine-binding domain (PTB)"/>
    <property type="match status" value="1"/>
</dbReference>
<dbReference type="Pfam" id="PF00017">
    <property type="entry name" value="SH2"/>
    <property type="match status" value="1"/>
</dbReference>
<evidence type="ECO:0000256" key="1">
    <source>
        <dbReference type="ARBA" id="ARBA00022999"/>
    </source>
</evidence>
<sequence>MADNLSEKLAEVAIVAETRLDDPIYQNIEIRDPVEDDDDDVTPTNSVPYQNCHINFLKCQLLPYLLINGTNEILPMVKIDPIYAQELRSSGVTLAAVYLGSIPVQESMSVMVSEMRSQVVGECIQIVAAKVGLTPERDVNPIVARIIGEVKQENFNVDLNISSKMVKVIRSSRLIQRHPLSFFSFGSQGQRGTDTENMFGYIAKNKNGEDRRCHVMSSKAVQKLLDTLVAAIQVNTEDAKAKEIAENPQLASTSGTSGPSSTDPLRPPKFTCTEYVALGRITLVYENVKNQPWYHGHISRDIAQSLIRQPGDFLVRCSDHTTGKFVLSGMTEHEEHKHLILLDEKNQVRTPEKTFPTITELVRSHMENGQPVRSDGPQNQTALMLENAIPRG</sequence>
<evidence type="ECO:0008006" key="8">
    <source>
        <dbReference type="Google" id="ProtNLM"/>
    </source>
</evidence>
<dbReference type="AlphaFoldDB" id="A0AAE9J1W4"/>
<dbReference type="EMBL" id="CP092620">
    <property type="protein sequence ID" value="UMM10367.1"/>
    <property type="molecule type" value="Genomic_DNA"/>
</dbReference>
<reference evidence="6 7" key="1">
    <citation type="submission" date="2022-04" db="EMBL/GenBank/DDBJ databases">
        <title>Chromosome-level reference genomes for two strains of Caenorhabditis briggsae: an improved platform for comparative genomics.</title>
        <authorList>
            <person name="Stevens L."/>
            <person name="Andersen E."/>
        </authorList>
    </citation>
    <scope>NUCLEOTIDE SEQUENCE [LARGE SCALE GENOMIC DNA]</scope>
    <source>
        <strain evidence="6">VX34</strain>
        <tissue evidence="6">Whole-organism</tissue>
    </source>
</reference>
<dbReference type="Pfam" id="PF00640">
    <property type="entry name" value="PID"/>
    <property type="match status" value="1"/>
</dbReference>
<dbReference type="Proteomes" id="UP000829354">
    <property type="component" value="Chromosome I"/>
</dbReference>